<proteinExistence type="predicted"/>
<keyword evidence="1" id="KW-0805">Transcription regulation</keyword>
<protein>
    <submittedName>
        <fullName evidence="7">TetR family transcriptional regulator</fullName>
    </submittedName>
</protein>
<dbReference type="Gene3D" id="1.10.357.10">
    <property type="entry name" value="Tetracycline Repressor, domain 2"/>
    <property type="match status" value="1"/>
</dbReference>
<feature type="region of interest" description="Disordered" evidence="5">
    <location>
        <begin position="1"/>
        <end position="20"/>
    </location>
</feature>
<dbReference type="InterPro" id="IPR004111">
    <property type="entry name" value="Repressor_TetR_C"/>
</dbReference>
<feature type="domain" description="HTH tetR-type" evidence="6">
    <location>
        <begin position="19"/>
        <end position="79"/>
    </location>
</feature>
<dbReference type="InterPro" id="IPR009057">
    <property type="entry name" value="Homeodomain-like_sf"/>
</dbReference>
<organism evidence="7 8">
    <name type="scientific">Nocardia albiluteola</name>
    <dbReference type="NCBI Taxonomy" id="2842303"/>
    <lineage>
        <taxon>Bacteria</taxon>
        <taxon>Bacillati</taxon>
        <taxon>Actinomycetota</taxon>
        <taxon>Actinomycetes</taxon>
        <taxon>Mycobacteriales</taxon>
        <taxon>Nocardiaceae</taxon>
        <taxon>Nocardia</taxon>
    </lineage>
</organism>
<dbReference type="SUPFAM" id="SSF48498">
    <property type="entry name" value="Tetracyclin repressor-like, C-terminal domain"/>
    <property type="match status" value="1"/>
</dbReference>
<keyword evidence="8" id="KW-1185">Reference proteome</keyword>
<evidence type="ECO:0000256" key="2">
    <source>
        <dbReference type="ARBA" id="ARBA00023125"/>
    </source>
</evidence>
<dbReference type="PROSITE" id="PS50977">
    <property type="entry name" value="HTH_TETR_2"/>
    <property type="match status" value="1"/>
</dbReference>
<evidence type="ECO:0000256" key="4">
    <source>
        <dbReference type="PROSITE-ProRule" id="PRU00335"/>
    </source>
</evidence>
<evidence type="ECO:0000256" key="1">
    <source>
        <dbReference type="ARBA" id="ARBA00023015"/>
    </source>
</evidence>
<dbReference type="Proteomes" id="UP000733379">
    <property type="component" value="Unassembled WGS sequence"/>
</dbReference>
<gene>
    <name evidence="7" type="ORF">KO481_11685</name>
</gene>
<keyword evidence="2 4" id="KW-0238">DNA-binding</keyword>
<accession>A0ABS6AVX4</accession>
<dbReference type="InterPro" id="IPR050109">
    <property type="entry name" value="HTH-type_TetR-like_transc_reg"/>
</dbReference>
<dbReference type="InterPro" id="IPR036271">
    <property type="entry name" value="Tet_transcr_reg_TetR-rel_C_sf"/>
</dbReference>
<dbReference type="PANTHER" id="PTHR30055:SF151">
    <property type="entry name" value="TRANSCRIPTIONAL REGULATORY PROTEIN"/>
    <property type="match status" value="1"/>
</dbReference>
<evidence type="ECO:0000313" key="7">
    <source>
        <dbReference type="EMBL" id="MBU3062184.1"/>
    </source>
</evidence>
<reference evidence="7 8" key="1">
    <citation type="submission" date="2021-06" db="EMBL/GenBank/DDBJ databases">
        <title>Actinomycetes sequencing.</title>
        <authorList>
            <person name="Shan Q."/>
        </authorList>
    </citation>
    <scope>NUCLEOTIDE SEQUENCE [LARGE SCALE GENOMIC DNA]</scope>
    <source>
        <strain evidence="7 8">NEAU-G5</strain>
    </source>
</reference>
<sequence length="227" mass="23930">MPTHASPTRRGRPPKGAGQLSRATIVAATLEVIDREGVDAVGMRAVARVLGVDAKSLYNHVEGKDGLLDAVAEHILGSIEFPSRRGDLRGDLRAIADAFRARALEHPAASALILTRQLASVEGLAPIQSVLEILRAAGCPAEQAVHLLRTLLAALIGTLLREVNAGPTYGTRDIAGIAARRAALEQSGLPAVVEAAAHLARFDSQAEFDFTMDFAIDAVLARIGQVE</sequence>
<feature type="DNA-binding region" description="H-T-H motif" evidence="4">
    <location>
        <begin position="42"/>
        <end position="61"/>
    </location>
</feature>
<dbReference type="EMBL" id="JAHKNI010000003">
    <property type="protein sequence ID" value="MBU3062184.1"/>
    <property type="molecule type" value="Genomic_DNA"/>
</dbReference>
<dbReference type="Pfam" id="PF02909">
    <property type="entry name" value="TetR_C_1"/>
    <property type="match status" value="1"/>
</dbReference>
<evidence type="ECO:0000259" key="6">
    <source>
        <dbReference type="PROSITE" id="PS50977"/>
    </source>
</evidence>
<name>A0ABS6AVX4_9NOCA</name>
<evidence type="ECO:0000256" key="3">
    <source>
        <dbReference type="ARBA" id="ARBA00023163"/>
    </source>
</evidence>
<dbReference type="Pfam" id="PF00440">
    <property type="entry name" value="TetR_N"/>
    <property type="match status" value="1"/>
</dbReference>
<dbReference type="PANTHER" id="PTHR30055">
    <property type="entry name" value="HTH-TYPE TRANSCRIPTIONAL REGULATOR RUTR"/>
    <property type="match status" value="1"/>
</dbReference>
<dbReference type="SUPFAM" id="SSF46689">
    <property type="entry name" value="Homeodomain-like"/>
    <property type="match status" value="1"/>
</dbReference>
<dbReference type="InterPro" id="IPR001647">
    <property type="entry name" value="HTH_TetR"/>
</dbReference>
<keyword evidence="3" id="KW-0804">Transcription</keyword>
<dbReference type="RefSeq" id="WP_215917058.1">
    <property type="nucleotide sequence ID" value="NZ_JAHKNI010000003.1"/>
</dbReference>
<comment type="caution">
    <text evidence="7">The sequence shown here is derived from an EMBL/GenBank/DDBJ whole genome shotgun (WGS) entry which is preliminary data.</text>
</comment>
<evidence type="ECO:0000256" key="5">
    <source>
        <dbReference type="SAM" id="MobiDB-lite"/>
    </source>
</evidence>
<evidence type="ECO:0000313" key="8">
    <source>
        <dbReference type="Proteomes" id="UP000733379"/>
    </source>
</evidence>